<reference evidence="11" key="1">
    <citation type="journal article" date="2012" name="Science">
        <title>Fermentation, hydrogen, and sulfur metabolism in multiple uncultivated bacterial phyla.</title>
        <authorList>
            <person name="Wrighton K.C."/>
            <person name="Thomas B.C."/>
            <person name="Sharon I."/>
            <person name="Miller C.S."/>
            <person name="Castelle C.J."/>
            <person name="VerBerkmoes N.C."/>
            <person name="Wilkins M.J."/>
            <person name="Hettich R.L."/>
            <person name="Lipton M.S."/>
            <person name="Williams K.H."/>
            <person name="Long P.E."/>
            <person name="Banfield J.F."/>
        </authorList>
    </citation>
    <scope>NUCLEOTIDE SEQUENCE [LARGE SCALE GENOMIC DNA]</scope>
</reference>
<dbReference type="GO" id="GO:0043448">
    <property type="term" value="P:alkane catabolic process"/>
    <property type="evidence" value="ECO:0007669"/>
    <property type="project" value="TreeGrafter"/>
</dbReference>
<feature type="transmembrane region" description="Helical" evidence="9">
    <location>
        <begin position="33"/>
        <end position="53"/>
    </location>
</feature>
<dbReference type="PANTHER" id="PTHR47627:SF1">
    <property type="entry name" value="RUBREDOXIN-1-RELATED"/>
    <property type="match status" value="1"/>
</dbReference>
<dbReference type="PROSITE" id="PS50903">
    <property type="entry name" value="RUBREDOXIN_LIKE"/>
    <property type="match status" value="1"/>
</dbReference>
<comment type="caution">
    <text evidence="11">The sequence shown here is derived from an EMBL/GenBank/DDBJ whole genome shotgun (WGS) entry which is preliminary data.</text>
</comment>
<evidence type="ECO:0000256" key="5">
    <source>
        <dbReference type="ARBA" id="ARBA00022982"/>
    </source>
</evidence>
<dbReference type="InterPro" id="IPR050526">
    <property type="entry name" value="Rubredoxin_ET"/>
</dbReference>
<evidence type="ECO:0000259" key="10">
    <source>
        <dbReference type="PROSITE" id="PS50903"/>
    </source>
</evidence>
<comment type="subcellular location">
    <subcellularLocation>
        <location evidence="1">Membrane</location>
        <topology evidence="1">Multi-pass membrane protein</topology>
    </subcellularLocation>
</comment>
<evidence type="ECO:0000256" key="1">
    <source>
        <dbReference type="ARBA" id="ARBA00004141"/>
    </source>
</evidence>
<evidence type="ECO:0000256" key="2">
    <source>
        <dbReference type="ARBA" id="ARBA00022448"/>
    </source>
</evidence>
<dbReference type="AlphaFoldDB" id="K2G4I9"/>
<dbReference type="InterPro" id="IPR024934">
    <property type="entry name" value="Rubredoxin-like_dom"/>
</dbReference>
<keyword evidence="5" id="KW-0249">Electron transport</keyword>
<evidence type="ECO:0000256" key="9">
    <source>
        <dbReference type="SAM" id="Phobius"/>
    </source>
</evidence>
<dbReference type="EMBL" id="AMFJ01000201">
    <property type="protein sequence ID" value="EKE29247.1"/>
    <property type="molecule type" value="Genomic_DNA"/>
</dbReference>
<dbReference type="PANTHER" id="PTHR47627">
    <property type="entry name" value="RUBREDOXIN"/>
    <property type="match status" value="1"/>
</dbReference>
<keyword evidence="8 9" id="KW-0472">Membrane</keyword>
<keyword evidence="3 9" id="KW-0812">Transmembrane</keyword>
<keyword evidence="11" id="KW-0560">Oxidoreductase</keyword>
<keyword evidence="2" id="KW-0813">Transport</keyword>
<keyword evidence="7" id="KW-0408">Iron</keyword>
<feature type="domain" description="Rubredoxin-like" evidence="10">
    <location>
        <begin position="188"/>
        <end position="239"/>
    </location>
</feature>
<evidence type="ECO:0000256" key="8">
    <source>
        <dbReference type="ARBA" id="ARBA00023136"/>
    </source>
</evidence>
<accession>K2G4I9</accession>
<dbReference type="GO" id="GO:0005506">
    <property type="term" value="F:iron ion binding"/>
    <property type="evidence" value="ECO:0007669"/>
    <property type="project" value="InterPro"/>
</dbReference>
<evidence type="ECO:0000313" key="11">
    <source>
        <dbReference type="EMBL" id="EKE29247.1"/>
    </source>
</evidence>
<dbReference type="EC" id="1.16.1.7" evidence="11"/>
<dbReference type="InterPro" id="IPR017938">
    <property type="entry name" value="Riboflavin_synthase-like_b-brl"/>
</dbReference>
<dbReference type="PRINTS" id="PR00163">
    <property type="entry name" value="RUBREDOXIN"/>
</dbReference>
<evidence type="ECO:0000256" key="7">
    <source>
        <dbReference type="ARBA" id="ARBA00023004"/>
    </source>
</evidence>
<gene>
    <name evidence="11" type="ORF">ACD_2C00201G0009</name>
</gene>
<feature type="transmembrane region" description="Helical" evidence="9">
    <location>
        <begin position="103"/>
        <end position="123"/>
    </location>
</feature>
<dbReference type="InterPro" id="IPR039261">
    <property type="entry name" value="FNR_nucleotide-bd"/>
</dbReference>
<name>K2G4I9_9BACT</name>
<dbReference type="Gene3D" id="2.20.28.10">
    <property type="match status" value="1"/>
</dbReference>
<dbReference type="InterPro" id="IPR024935">
    <property type="entry name" value="Rubredoxin_dom"/>
</dbReference>
<dbReference type="GO" id="GO:0140618">
    <property type="term" value="F:ferric-chelate reductase (NADH) activity"/>
    <property type="evidence" value="ECO:0007669"/>
    <property type="project" value="UniProtKB-EC"/>
</dbReference>
<keyword evidence="4" id="KW-0479">Metal-binding</keyword>
<dbReference type="InterPro" id="IPR013130">
    <property type="entry name" value="Fe3_Rdtase_TM_dom"/>
</dbReference>
<sequence>MKKYFLAAIPWMILYFLFDYTHTWEINLALRDFWRVAYLYIIFSLAITPLLKLGMSQKLLPYRRVMWILSFYMALVHAGIYFYLEYVYSHTFFVSEHFMEMDIITGVIAMIIMIFLWITSNNYSVNLLKEFWKKLQSLAYPLFVIVAIHVAFASRFEEFYIVTISTLVLLRTVAYLKSGSWAMVTWWKLRYLCVPCWFIYDPELGDPDSWIVAWTQFEDIPDSWRCPICWVSKAQFMKIWWDANILSQETFEFRVVEKKMLTKDVMELSIFSNMSFFIKPWQFGKFIWTDDEGEFIRSYSVVSYVDWIVKFCIKVSENWRWWKLLRKLKTDDKVLLGWFYWEFVLQDTPNDKVFLVTWTGISPIVYMLSYAKSSKNTLHFWVRGLDDVFYERELSVIPGLDLNIYCSDLKEDSGKYRKWRISILHSDFSKDTEFYICWNPAMSEALISTLQEKWYTRVYFEKY</sequence>
<evidence type="ECO:0000256" key="4">
    <source>
        <dbReference type="ARBA" id="ARBA00022723"/>
    </source>
</evidence>
<dbReference type="Pfam" id="PF00301">
    <property type="entry name" value="Rubredoxin"/>
    <property type="match status" value="1"/>
</dbReference>
<proteinExistence type="predicted"/>
<evidence type="ECO:0000256" key="3">
    <source>
        <dbReference type="ARBA" id="ARBA00022692"/>
    </source>
</evidence>
<dbReference type="GO" id="GO:0009055">
    <property type="term" value="F:electron transfer activity"/>
    <property type="evidence" value="ECO:0007669"/>
    <property type="project" value="TreeGrafter"/>
</dbReference>
<dbReference type="Gene3D" id="2.40.30.10">
    <property type="entry name" value="Translation factors"/>
    <property type="match status" value="1"/>
</dbReference>
<evidence type="ECO:0000256" key="6">
    <source>
        <dbReference type="ARBA" id="ARBA00022989"/>
    </source>
</evidence>
<organism evidence="11">
    <name type="scientific">uncultured bacterium</name>
    <name type="common">gcode 4</name>
    <dbReference type="NCBI Taxonomy" id="1234023"/>
    <lineage>
        <taxon>Bacteria</taxon>
        <taxon>environmental samples</taxon>
    </lineage>
</organism>
<dbReference type="Pfam" id="PF01794">
    <property type="entry name" value="Ferric_reduct"/>
    <property type="match status" value="1"/>
</dbReference>
<feature type="transmembrane region" description="Helical" evidence="9">
    <location>
        <begin position="135"/>
        <end position="153"/>
    </location>
</feature>
<feature type="transmembrane region" description="Helical" evidence="9">
    <location>
        <begin position="65"/>
        <end position="83"/>
    </location>
</feature>
<dbReference type="CDD" id="cd00730">
    <property type="entry name" value="rubredoxin"/>
    <property type="match status" value="1"/>
</dbReference>
<protein>
    <submittedName>
        <fullName evidence="11">Ferric-chelate reductase / rubredoxin</fullName>
        <ecNumber evidence="11">1.16.1.7</ecNumber>
    </submittedName>
</protein>
<dbReference type="SUPFAM" id="SSF57802">
    <property type="entry name" value="Rubredoxin-like"/>
    <property type="match status" value="1"/>
</dbReference>
<dbReference type="SUPFAM" id="SSF63380">
    <property type="entry name" value="Riboflavin synthase domain-like"/>
    <property type="match status" value="1"/>
</dbReference>
<dbReference type="Gene3D" id="3.40.50.80">
    <property type="entry name" value="Nucleotide-binding domain of ferredoxin-NADP reductase (FNR) module"/>
    <property type="match status" value="1"/>
</dbReference>
<keyword evidence="6 9" id="KW-1133">Transmembrane helix</keyword>
<dbReference type="GO" id="GO:0016020">
    <property type="term" value="C:membrane"/>
    <property type="evidence" value="ECO:0007669"/>
    <property type="project" value="UniProtKB-SubCell"/>
</dbReference>
<dbReference type="SUPFAM" id="SSF52343">
    <property type="entry name" value="Ferredoxin reductase-like, C-terminal NADP-linked domain"/>
    <property type="match status" value="1"/>
</dbReference>